<dbReference type="OMA" id="IVCKRWQ"/>
<evidence type="ECO:0000259" key="1">
    <source>
        <dbReference type="Pfam" id="PF12937"/>
    </source>
</evidence>
<name>K3ZMC6_SETIT</name>
<dbReference type="STRING" id="4555.K3ZMC6"/>
<reference evidence="2" key="2">
    <citation type="submission" date="2018-08" db="UniProtKB">
        <authorList>
            <consortium name="EnsemblPlants"/>
        </authorList>
    </citation>
    <scope>IDENTIFICATION</scope>
    <source>
        <strain evidence="2">Yugu1</strain>
    </source>
</reference>
<dbReference type="AlphaFoldDB" id="K3ZMC6"/>
<dbReference type="InterPro" id="IPR036047">
    <property type="entry name" value="F-box-like_dom_sf"/>
</dbReference>
<dbReference type="PANTHER" id="PTHR32133">
    <property type="entry name" value="OS07G0120400 PROTEIN"/>
    <property type="match status" value="1"/>
</dbReference>
<proteinExistence type="predicted"/>
<dbReference type="Pfam" id="PF12937">
    <property type="entry name" value="F-box-like"/>
    <property type="match status" value="1"/>
</dbReference>
<feature type="domain" description="F-box" evidence="1">
    <location>
        <begin position="19"/>
        <end position="59"/>
    </location>
</feature>
<dbReference type="Gramene" id="KQK95422">
    <property type="protein sequence ID" value="KQK95422"/>
    <property type="gene ID" value="SETIT_027740mg"/>
</dbReference>
<protein>
    <recommendedName>
        <fullName evidence="1">F-box domain-containing protein</fullName>
    </recommendedName>
</protein>
<accession>K3ZMC6</accession>
<dbReference type="PANTHER" id="PTHR32133:SF266">
    <property type="entry name" value="F-BOX DOMAIN-CONTAINING PROTEIN"/>
    <property type="match status" value="1"/>
</dbReference>
<sequence length="387" mass="43485">MSDQTTGHRRQTSPLDDDDLLGEILARVPLQPSSLLRISIVCKRWQRLVSGEWFRHRLCAHHRKAPLLGYFHLSTIFNDVVFNPIMEPPDRIHPRRFLPGRALPAAGQDIELLGCRHGRVVFTNISAITVFVCDPVTGGYARLAVPPEFPKLFINGTVLCAAGEQGHVHGACHSSPFKVVMVSMFTEDRRPMACVYSSDWPIVGSSTLIGHALCWLISSGSQDEDEDGYIPVPYGVLEFDLDRNILTITKGPPINHMVGWGQIVKTIDGHVGFATLLYQTLGSLQVWHGNVNCSDTADLHSIFGLQEIRRHGIFGYDEDDNVIFIYSYEGDSRLFMLQLDTMQFKMHYETIGRRYPTMCHPFRSFYTAAGLNSLEIPTELSQSKPQT</sequence>
<evidence type="ECO:0000313" key="2">
    <source>
        <dbReference type="EnsemblPlants" id="KQK95422"/>
    </source>
</evidence>
<dbReference type="EnsemblPlants" id="KQK95422">
    <property type="protein sequence ID" value="KQK95422"/>
    <property type="gene ID" value="SETIT_027740mg"/>
</dbReference>
<dbReference type="EMBL" id="AGNK02005158">
    <property type="status" value="NOT_ANNOTATED_CDS"/>
    <property type="molecule type" value="Genomic_DNA"/>
</dbReference>
<dbReference type="Gene3D" id="1.20.1280.50">
    <property type="match status" value="1"/>
</dbReference>
<reference evidence="3" key="1">
    <citation type="journal article" date="2012" name="Nat. Biotechnol.">
        <title>Reference genome sequence of the model plant Setaria.</title>
        <authorList>
            <person name="Bennetzen J.L."/>
            <person name="Schmutz J."/>
            <person name="Wang H."/>
            <person name="Percifield R."/>
            <person name="Hawkins J."/>
            <person name="Pontaroli A.C."/>
            <person name="Estep M."/>
            <person name="Feng L."/>
            <person name="Vaughn J.N."/>
            <person name="Grimwood J."/>
            <person name="Jenkins J."/>
            <person name="Barry K."/>
            <person name="Lindquist E."/>
            <person name="Hellsten U."/>
            <person name="Deshpande S."/>
            <person name="Wang X."/>
            <person name="Wu X."/>
            <person name="Mitros T."/>
            <person name="Triplett J."/>
            <person name="Yang X."/>
            <person name="Ye C.Y."/>
            <person name="Mauro-Herrera M."/>
            <person name="Wang L."/>
            <person name="Li P."/>
            <person name="Sharma M."/>
            <person name="Sharma R."/>
            <person name="Ronald P.C."/>
            <person name="Panaud O."/>
            <person name="Kellogg E.A."/>
            <person name="Brutnell T.P."/>
            <person name="Doust A.N."/>
            <person name="Tuskan G.A."/>
            <person name="Rokhsar D."/>
            <person name="Devos K.M."/>
        </authorList>
    </citation>
    <scope>NUCLEOTIDE SEQUENCE [LARGE SCALE GENOMIC DNA]</scope>
    <source>
        <strain evidence="3">cv. Yugu1</strain>
    </source>
</reference>
<dbReference type="HOGENOM" id="CLU_017945_2_2_1"/>
<keyword evidence="3" id="KW-1185">Reference proteome</keyword>
<dbReference type="Proteomes" id="UP000004995">
    <property type="component" value="Unassembled WGS sequence"/>
</dbReference>
<dbReference type="InterPro" id="IPR001810">
    <property type="entry name" value="F-box_dom"/>
</dbReference>
<evidence type="ECO:0000313" key="3">
    <source>
        <dbReference type="Proteomes" id="UP000004995"/>
    </source>
</evidence>
<dbReference type="InParanoid" id="K3ZMC6"/>
<organism evidence="2 3">
    <name type="scientific">Setaria italica</name>
    <name type="common">Foxtail millet</name>
    <name type="synonym">Panicum italicum</name>
    <dbReference type="NCBI Taxonomy" id="4555"/>
    <lineage>
        <taxon>Eukaryota</taxon>
        <taxon>Viridiplantae</taxon>
        <taxon>Streptophyta</taxon>
        <taxon>Embryophyta</taxon>
        <taxon>Tracheophyta</taxon>
        <taxon>Spermatophyta</taxon>
        <taxon>Magnoliopsida</taxon>
        <taxon>Liliopsida</taxon>
        <taxon>Poales</taxon>
        <taxon>Poaceae</taxon>
        <taxon>PACMAD clade</taxon>
        <taxon>Panicoideae</taxon>
        <taxon>Panicodae</taxon>
        <taxon>Paniceae</taxon>
        <taxon>Cenchrinae</taxon>
        <taxon>Setaria</taxon>
    </lineage>
</organism>
<dbReference type="SUPFAM" id="SSF81383">
    <property type="entry name" value="F-box domain"/>
    <property type="match status" value="1"/>
</dbReference>